<keyword evidence="2" id="KW-1185">Reference proteome</keyword>
<proteinExistence type="predicted"/>
<dbReference type="EMBL" id="CAJVPQ010011017">
    <property type="protein sequence ID" value="CAG8725249.1"/>
    <property type="molecule type" value="Genomic_DNA"/>
</dbReference>
<dbReference type="Proteomes" id="UP000789570">
    <property type="component" value="Unassembled WGS sequence"/>
</dbReference>
<evidence type="ECO:0000313" key="2">
    <source>
        <dbReference type="Proteomes" id="UP000789570"/>
    </source>
</evidence>
<organism evidence="1 2">
    <name type="scientific">Funneliformis caledonium</name>
    <dbReference type="NCBI Taxonomy" id="1117310"/>
    <lineage>
        <taxon>Eukaryota</taxon>
        <taxon>Fungi</taxon>
        <taxon>Fungi incertae sedis</taxon>
        <taxon>Mucoromycota</taxon>
        <taxon>Glomeromycotina</taxon>
        <taxon>Glomeromycetes</taxon>
        <taxon>Glomerales</taxon>
        <taxon>Glomeraceae</taxon>
        <taxon>Funneliformis</taxon>
    </lineage>
</organism>
<sequence length="66" mass="6876">SDPILDKISVLSVVLTLRCETTSVSVSVDAVLPAFFFQLFFFSGKAGGEEIAGGGSQFTTGKHPPA</sequence>
<name>A0A9N9I8B8_9GLOM</name>
<evidence type="ECO:0000313" key="1">
    <source>
        <dbReference type="EMBL" id="CAG8725249.1"/>
    </source>
</evidence>
<gene>
    <name evidence="1" type="ORF">FCALED_LOCUS14621</name>
</gene>
<accession>A0A9N9I8B8</accession>
<reference evidence="1" key="1">
    <citation type="submission" date="2021-06" db="EMBL/GenBank/DDBJ databases">
        <authorList>
            <person name="Kallberg Y."/>
            <person name="Tangrot J."/>
            <person name="Rosling A."/>
        </authorList>
    </citation>
    <scope>NUCLEOTIDE SEQUENCE</scope>
    <source>
        <strain evidence="1">UK204</strain>
    </source>
</reference>
<protein>
    <submittedName>
        <fullName evidence="1">10700_t:CDS:1</fullName>
    </submittedName>
</protein>
<dbReference type="AlphaFoldDB" id="A0A9N9I8B8"/>
<feature type="non-terminal residue" evidence="1">
    <location>
        <position position="1"/>
    </location>
</feature>
<comment type="caution">
    <text evidence="1">The sequence shown here is derived from an EMBL/GenBank/DDBJ whole genome shotgun (WGS) entry which is preliminary data.</text>
</comment>